<dbReference type="AlphaFoldDB" id="U7UNJ7"/>
<organism evidence="2 3">
    <name type="scientific">Megasphaera vaginalis</name>
    <name type="common">ex Srinivasan et al. 2021</name>
    <dbReference type="NCBI Taxonomy" id="1111454"/>
    <lineage>
        <taxon>Bacteria</taxon>
        <taxon>Bacillati</taxon>
        <taxon>Bacillota</taxon>
        <taxon>Negativicutes</taxon>
        <taxon>Veillonellales</taxon>
        <taxon>Veillonellaceae</taxon>
        <taxon>Megasphaera</taxon>
    </lineage>
</organism>
<protein>
    <submittedName>
        <fullName evidence="2">Alpha/beta hydrolase family protein</fullName>
    </submittedName>
</protein>
<gene>
    <name evidence="2" type="ORF">HMPREF1250_0629</name>
</gene>
<evidence type="ECO:0000313" key="2">
    <source>
        <dbReference type="EMBL" id="ERT61017.1"/>
    </source>
</evidence>
<reference evidence="2 3" key="1">
    <citation type="submission" date="2013-09" db="EMBL/GenBank/DDBJ databases">
        <authorList>
            <person name="Durkin A.S."/>
            <person name="Haft D.R."/>
            <person name="McCorrison J."/>
            <person name="Torralba M."/>
            <person name="Gillis M."/>
            <person name="Haft D.H."/>
            <person name="Methe B."/>
            <person name="Sutton G."/>
            <person name="Nelson K.E."/>
        </authorList>
    </citation>
    <scope>NUCLEOTIDE SEQUENCE [LARGE SCALE GENOMIC DNA]</scope>
    <source>
        <strain evidence="2 3">BV3C16-1</strain>
    </source>
</reference>
<dbReference type="Gene3D" id="3.40.50.1820">
    <property type="entry name" value="alpha/beta hydrolase"/>
    <property type="match status" value="1"/>
</dbReference>
<sequence length="281" mass="30843">MSLDLQYISQDPQHLPERPASTEGFSLENHGESIFGTVLIPGGAAVDVYPGIVLLHGFPGYTSTFDLAQNLRRAGLVVVSPYYRGCWGSGGRYTFSGAIDDAVRTASWMHEESTAKTYHVDRDKLFFIGHSMGGFISVNATRRLPWIKGTAVMSPYDLAGRAEAGDAALDQLIRESVPVMNVESAEALAADAKMCAKKGWAISDAFENVKDRNLYFIGASQDDIAPAEQMIEPLWNQLTAHETKALQNYDTLPAGHGYDDRRLTVSAMFAAWIQRVLYSLT</sequence>
<dbReference type="RefSeq" id="WP_023053184.1">
    <property type="nucleotide sequence ID" value="NZ_AWXA01000011.1"/>
</dbReference>
<dbReference type="eggNOG" id="COG1073">
    <property type="taxonomic scope" value="Bacteria"/>
</dbReference>
<keyword evidence="3" id="KW-1185">Reference proteome</keyword>
<keyword evidence="2" id="KW-0378">Hydrolase</keyword>
<dbReference type="InterPro" id="IPR029058">
    <property type="entry name" value="AB_hydrolase_fold"/>
</dbReference>
<dbReference type="Proteomes" id="UP000017090">
    <property type="component" value="Unassembled WGS sequence"/>
</dbReference>
<accession>U7UNJ7</accession>
<dbReference type="STRING" id="1111454.HMPREF1250_0629"/>
<dbReference type="PATRIC" id="fig|1111454.3.peg.721"/>
<evidence type="ECO:0000259" key="1">
    <source>
        <dbReference type="Pfam" id="PF12697"/>
    </source>
</evidence>
<dbReference type="Pfam" id="PF12697">
    <property type="entry name" value="Abhydrolase_6"/>
    <property type="match status" value="1"/>
</dbReference>
<proteinExistence type="predicted"/>
<name>U7UNJ7_9FIRM</name>
<dbReference type="OrthoDB" id="53505at2"/>
<comment type="caution">
    <text evidence="2">The sequence shown here is derived from an EMBL/GenBank/DDBJ whole genome shotgun (WGS) entry which is preliminary data.</text>
</comment>
<dbReference type="GO" id="GO:0016787">
    <property type="term" value="F:hydrolase activity"/>
    <property type="evidence" value="ECO:0007669"/>
    <property type="project" value="UniProtKB-KW"/>
</dbReference>
<dbReference type="InterPro" id="IPR000073">
    <property type="entry name" value="AB_hydrolase_1"/>
</dbReference>
<dbReference type="EMBL" id="AWXA01000011">
    <property type="protein sequence ID" value="ERT61017.1"/>
    <property type="molecule type" value="Genomic_DNA"/>
</dbReference>
<evidence type="ECO:0000313" key="3">
    <source>
        <dbReference type="Proteomes" id="UP000017090"/>
    </source>
</evidence>
<feature type="domain" description="AB hydrolase-1" evidence="1">
    <location>
        <begin position="52"/>
        <end position="174"/>
    </location>
</feature>
<dbReference type="SUPFAM" id="SSF53474">
    <property type="entry name" value="alpha/beta-Hydrolases"/>
    <property type="match status" value="1"/>
</dbReference>